<sequence>MRESTTIQWLKDGKLQEAIIPRTLNTRETEKLQEYFQNTPNGPDIVLRSMNQNNPTPSTSPPLRTPDSANGSEIITQGPYTGFSYDEVAVMEEKGLLWQNYTEEEIEFLGSREAGEFMGFQQDAEEPEEDFESDDECVIKGGVKREVASVDEDEAAREVREQIERVYKRVYEKEVGGAVGGIIEGEDEGEVQEVLEEGAEGEVKRMAEMAETRDSQESLLMMQTIWKAGGGCAKVFHWSGAVAR</sequence>
<dbReference type="Proteomes" id="UP000801428">
    <property type="component" value="Unassembled WGS sequence"/>
</dbReference>
<evidence type="ECO:0000313" key="3">
    <source>
        <dbReference type="Proteomes" id="UP000801428"/>
    </source>
</evidence>
<dbReference type="AlphaFoldDB" id="A0A9P4TF08"/>
<comment type="caution">
    <text evidence="2">The sequence shown here is derived from an EMBL/GenBank/DDBJ whole genome shotgun (WGS) entry which is preliminary data.</text>
</comment>
<gene>
    <name evidence="2" type="ORF">E8E13_006002</name>
</gene>
<dbReference type="EMBL" id="SWKU01000011">
    <property type="protein sequence ID" value="KAF3002492.1"/>
    <property type="molecule type" value="Genomic_DNA"/>
</dbReference>
<keyword evidence="3" id="KW-1185">Reference proteome</keyword>
<reference evidence="2" key="1">
    <citation type="submission" date="2019-04" db="EMBL/GenBank/DDBJ databases">
        <title>Sequencing of skin fungus with MAO and IRED activity.</title>
        <authorList>
            <person name="Marsaioli A.J."/>
            <person name="Bonatto J.M.C."/>
            <person name="Reis Junior O."/>
        </authorList>
    </citation>
    <scope>NUCLEOTIDE SEQUENCE</scope>
    <source>
        <strain evidence="2">30M1</strain>
    </source>
</reference>
<accession>A0A9P4TF08</accession>
<evidence type="ECO:0000313" key="2">
    <source>
        <dbReference type="EMBL" id="KAF3002492.1"/>
    </source>
</evidence>
<feature type="region of interest" description="Disordered" evidence="1">
    <location>
        <begin position="38"/>
        <end position="76"/>
    </location>
</feature>
<proteinExistence type="predicted"/>
<evidence type="ECO:0000256" key="1">
    <source>
        <dbReference type="SAM" id="MobiDB-lite"/>
    </source>
</evidence>
<protein>
    <submittedName>
        <fullName evidence="2">Uncharacterized protein</fullName>
    </submittedName>
</protein>
<organism evidence="2 3">
    <name type="scientific">Curvularia kusanoi</name>
    <name type="common">Cochliobolus kusanoi</name>
    <dbReference type="NCBI Taxonomy" id="90978"/>
    <lineage>
        <taxon>Eukaryota</taxon>
        <taxon>Fungi</taxon>
        <taxon>Dikarya</taxon>
        <taxon>Ascomycota</taxon>
        <taxon>Pezizomycotina</taxon>
        <taxon>Dothideomycetes</taxon>
        <taxon>Pleosporomycetidae</taxon>
        <taxon>Pleosporales</taxon>
        <taxon>Pleosporineae</taxon>
        <taxon>Pleosporaceae</taxon>
        <taxon>Curvularia</taxon>
    </lineage>
</organism>
<dbReference type="OrthoDB" id="10650114at2759"/>
<name>A0A9P4TF08_CURKU</name>